<organism evidence="1 2">
    <name type="scientific">Actinomadura napierensis</name>
    <dbReference type="NCBI Taxonomy" id="267854"/>
    <lineage>
        <taxon>Bacteria</taxon>
        <taxon>Bacillati</taxon>
        <taxon>Actinomycetota</taxon>
        <taxon>Actinomycetes</taxon>
        <taxon>Streptosporangiales</taxon>
        <taxon>Thermomonosporaceae</taxon>
        <taxon>Actinomadura</taxon>
    </lineage>
</organism>
<sequence>MAEDGVPEVLQADRMGHIVPGIRGVYTHVSDVMRDDLKAKLQRRWEDALDERAELAPGSSLPILAEILKSRQEREGKVVSLRSA</sequence>
<comment type="caution">
    <text evidence="1">The sequence shown here is derived from an EMBL/GenBank/DDBJ whole genome shotgun (WGS) entry which is preliminary data.</text>
</comment>
<evidence type="ECO:0000313" key="1">
    <source>
        <dbReference type="EMBL" id="GAA2140010.1"/>
    </source>
</evidence>
<reference evidence="1 2" key="1">
    <citation type="journal article" date="2019" name="Int. J. Syst. Evol. Microbiol.">
        <title>The Global Catalogue of Microorganisms (GCM) 10K type strain sequencing project: providing services to taxonomists for standard genome sequencing and annotation.</title>
        <authorList>
            <consortium name="The Broad Institute Genomics Platform"/>
            <consortium name="The Broad Institute Genome Sequencing Center for Infectious Disease"/>
            <person name="Wu L."/>
            <person name="Ma J."/>
        </authorList>
    </citation>
    <scope>NUCLEOTIDE SEQUENCE [LARGE SCALE GENOMIC DNA]</scope>
    <source>
        <strain evidence="1 2">JCM 13850</strain>
    </source>
</reference>
<dbReference type="EMBL" id="BAAAMR010000029">
    <property type="protein sequence ID" value="GAA2140010.1"/>
    <property type="molecule type" value="Genomic_DNA"/>
</dbReference>
<dbReference type="Proteomes" id="UP001501020">
    <property type="component" value="Unassembled WGS sequence"/>
</dbReference>
<gene>
    <name evidence="1" type="ORF">GCM10009727_36880</name>
</gene>
<name>A0ABN2ZC48_9ACTN</name>
<proteinExistence type="predicted"/>
<evidence type="ECO:0000313" key="2">
    <source>
        <dbReference type="Proteomes" id="UP001501020"/>
    </source>
</evidence>
<evidence type="ECO:0008006" key="3">
    <source>
        <dbReference type="Google" id="ProtNLM"/>
    </source>
</evidence>
<keyword evidence="2" id="KW-1185">Reference proteome</keyword>
<accession>A0ABN2ZC48</accession>
<protein>
    <recommendedName>
        <fullName evidence="3">Integrase</fullName>
    </recommendedName>
</protein>